<protein>
    <submittedName>
        <fullName evidence="3">Putative secreted protein</fullName>
    </submittedName>
</protein>
<dbReference type="Pfam" id="PF14030">
    <property type="entry name" value="DUF4245"/>
    <property type="match status" value="1"/>
</dbReference>
<dbReference type="InterPro" id="IPR025339">
    <property type="entry name" value="DUF4245"/>
</dbReference>
<dbReference type="RefSeq" id="WP_010849302.1">
    <property type="nucleotide sequence ID" value="NZ_HF570956.1"/>
</dbReference>
<dbReference type="eggNOG" id="ENOG5033C4E">
    <property type="taxonomic scope" value="Bacteria"/>
</dbReference>
<dbReference type="Proteomes" id="UP000013167">
    <property type="component" value="Unassembled WGS sequence"/>
</dbReference>
<sequence length="193" mass="20646">MSTPQTTESTPPTAPRSRYSMGSASNLVRSLIVILGFMAVIIFMVPRVNSLSGPPVDIPARAAEVATQSGWPISIAAGLPTGWQPTSARYVRTGDGAMTWLAGYQAPSGNYVSVEQTKDATSLWIETEINRAVAKGTVDVAGRTWAKYERPSKVQNSLVHTPETTGELTTLVTGTGTFEELEVLIEHLTVVTP</sequence>
<accession>N0E040</accession>
<evidence type="ECO:0000256" key="1">
    <source>
        <dbReference type="SAM" id="MobiDB-lite"/>
    </source>
</evidence>
<evidence type="ECO:0000313" key="3">
    <source>
        <dbReference type="EMBL" id="CCH69045.1"/>
    </source>
</evidence>
<feature type="region of interest" description="Disordered" evidence="1">
    <location>
        <begin position="1"/>
        <end position="20"/>
    </location>
</feature>
<dbReference type="HOGENOM" id="CLU_1413477_0_0_11"/>
<keyword evidence="4" id="KW-1185">Reference proteome</keyword>
<evidence type="ECO:0000256" key="2">
    <source>
        <dbReference type="SAM" id="Phobius"/>
    </source>
</evidence>
<feature type="compositionally biased region" description="Low complexity" evidence="1">
    <location>
        <begin position="1"/>
        <end position="11"/>
    </location>
</feature>
<keyword evidence="2" id="KW-0812">Transmembrane</keyword>
<reference evidence="3 4" key="1">
    <citation type="journal article" date="2013" name="ISME J.">
        <title>A metabolic model for members of the genus Tetrasphaera involved in enhanced biological phosphorus removal.</title>
        <authorList>
            <person name="Kristiansen R."/>
            <person name="Nguyen H.T.T."/>
            <person name="Saunders A.M."/>
            <person name="Nielsen J.L."/>
            <person name="Wimmer R."/>
            <person name="Le V.Q."/>
            <person name="McIlroy S.J."/>
            <person name="Petrovski S."/>
            <person name="Seviour R.J."/>
            <person name="Calteau A."/>
            <person name="Nielsen K.L."/>
            <person name="Nielsen P.H."/>
        </authorList>
    </citation>
    <scope>NUCLEOTIDE SEQUENCE [LARGE SCALE GENOMIC DNA]</scope>
    <source>
        <strain evidence="3 4">Lp2</strain>
    </source>
</reference>
<proteinExistence type="predicted"/>
<organism evidence="3 4">
    <name type="scientific">Phycicoccus elongatus Lp2</name>
    <dbReference type="NCBI Taxonomy" id="1193181"/>
    <lineage>
        <taxon>Bacteria</taxon>
        <taxon>Bacillati</taxon>
        <taxon>Actinomycetota</taxon>
        <taxon>Actinomycetes</taxon>
        <taxon>Micrococcales</taxon>
        <taxon>Intrasporangiaceae</taxon>
        <taxon>Phycicoccus</taxon>
    </lineage>
</organism>
<keyword evidence="2" id="KW-1133">Transmembrane helix</keyword>
<dbReference type="EMBL" id="CAIZ01000035">
    <property type="protein sequence ID" value="CCH69045.1"/>
    <property type="molecule type" value="Genomic_DNA"/>
</dbReference>
<keyword evidence="2" id="KW-0472">Membrane</keyword>
<gene>
    <name evidence="3" type="ORF">BN10_130059</name>
</gene>
<feature type="transmembrane region" description="Helical" evidence="2">
    <location>
        <begin position="26"/>
        <end position="45"/>
    </location>
</feature>
<evidence type="ECO:0000313" key="4">
    <source>
        <dbReference type="Proteomes" id="UP000013167"/>
    </source>
</evidence>
<name>N0E040_9MICO</name>
<comment type="caution">
    <text evidence="3">The sequence shown here is derived from an EMBL/GenBank/DDBJ whole genome shotgun (WGS) entry which is preliminary data.</text>
</comment>
<dbReference type="AlphaFoldDB" id="N0E040"/>
<dbReference type="STRING" id="1193181.BN10_130059"/>